<evidence type="ECO:0000313" key="10">
    <source>
        <dbReference type="Proteomes" id="UP000317778"/>
    </source>
</evidence>
<accession>A0A532V8J5</accession>
<dbReference type="EMBL" id="NJBO01000005">
    <property type="protein sequence ID" value="TKJ43307.1"/>
    <property type="molecule type" value="Genomic_DNA"/>
</dbReference>
<comment type="catalytic activity">
    <reaction evidence="7">
        <text>a peptidoglycan chain = a peptidoglycan chain with N-acetyl-1,6-anhydromuramyl-[peptide] at the reducing end + a peptidoglycan chain with N-acetylglucosamine at the non-reducing end.</text>
        <dbReference type="EC" id="4.2.2.29"/>
    </reaction>
</comment>
<dbReference type="GO" id="GO:0008932">
    <property type="term" value="F:lytic endotransglycosylase activity"/>
    <property type="evidence" value="ECO:0007669"/>
    <property type="project" value="UniProtKB-UniRule"/>
</dbReference>
<comment type="function">
    <text evidence="7">Functions as a peptidoglycan terminase that cleaves nascent peptidoglycan strands endolytically to terminate their elongation.</text>
</comment>
<keyword evidence="3 7" id="KW-1133">Transmembrane helix</keyword>
<keyword evidence="4 7" id="KW-0472">Membrane</keyword>
<keyword evidence="6 7" id="KW-0961">Cell wall biogenesis/degradation</keyword>
<evidence type="ECO:0000256" key="7">
    <source>
        <dbReference type="HAMAP-Rule" id="MF_02065"/>
    </source>
</evidence>
<evidence type="ECO:0000256" key="5">
    <source>
        <dbReference type="ARBA" id="ARBA00023239"/>
    </source>
</evidence>
<sequence length="354" mass="39787">MNPRWTLLLHLYSWPTTSGGALKRNLVLALLTLLLLLPFCKKKEPEESIGEVFFEVKAGESTSRIAMRLDSLDIISHPRLFVISAKLKGLDRSLQQGVYRLHTNMSEDSVLLMLSRGAIATVAVTIPEGLRLRDIASRLTKAGVVNQDTFLALCRDKKLLLEFNIPFGSFEGLLFPDTYSFPLGILPGDVLRVGILPEDVLRVMVRRFFEVAEPMLREVPLDTLLILASIVEREAYLEEERPVIASVFLNRLKEDLPLESCATIEYALPRHKERLTYADLRIPSPYNTYINTGLPPGPICSPGKASLEAVANPKKTKYLYFVSKGDGSHHFSETASEHEQMKRKLNKERSRNGA</sequence>
<dbReference type="HAMAP" id="MF_02065">
    <property type="entry name" value="MltG"/>
    <property type="match status" value="1"/>
</dbReference>
<feature type="region of interest" description="Disordered" evidence="8">
    <location>
        <begin position="331"/>
        <end position="354"/>
    </location>
</feature>
<dbReference type="PANTHER" id="PTHR30518">
    <property type="entry name" value="ENDOLYTIC MUREIN TRANSGLYCOSYLASE"/>
    <property type="match status" value="1"/>
</dbReference>
<dbReference type="CDD" id="cd08010">
    <property type="entry name" value="MltG_like"/>
    <property type="match status" value="1"/>
</dbReference>
<dbReference type="GO" id="GO:0005886">
    <property type="term" value="C:plasma membrane"/>
    <property type="evidence" value="ECO:0007669"/>
    <property type="project" value="UniProtKB-UniRule"/>
</dbReference>
<dbReference type="PANTHER" id="PTHR30518:SF2">
    <property type="entry name" value="ENDOLYTIC MUREIN TRANSGLYCOSYLASE"/>
    <property type="match status" value="1"/>
</dbReference>
<comment type="caution">
    <text evidence="9">The sequence shown here is derived from an EMBL/GenBank/DDBJ whole genome shotgun (WGS) entry which is preliminary data.</text>
</comment>
<gene>
    <name evidence="7" type="primary">mltG</name>
    <name evidence="9" type="ORF">CEE36_04545</name>
</gene>
<comment type="similarity">
    <text evidence="7">Belongs to the transglycosylase MltG family.</text>
</comment>
<keyword evidence="1 7" id="KW-1003">Cell membrane</keyword>
<dbReference type="NCBIfam" id="TIGR00247">
    <property type="entry name" value="endolytic transglycosylase MltG"/>
    <property type="match status" value="1"/>
</dbReference>
<keyword evidence="2 7" id="KW-0812">Transmembrane</keyword>
<organism evidence="9 10">
    <name type="scientific">candidate division TA06 bacterium B3_TA06</name>
    <dbReference type="NCBI Taxonomy" id="2012487"/>
    <lineage>
        <taxon>Bacteria</taxon>
        <taxon>Bacteria division TA06</taxon>
    </lineage>
</organism>
<proteinExistence type="inferred from homology"/>
<reference evidence="9 10" key="1">
    <citation type="submission" date="2017-06" db="EMBL/GenBank/DDBJ databases">
        <title>Novel microbial phyla capable of carbon fixation and sulfur reduction in deep-sea sediments.</title>
        <authorList>
            <person name="Huang J."/>
            <person name="Baker B."/>
            <person name="Wang Y."/>
        </authorList>
    </citation>
    <scope>NUCLEOTIDE SEQUENCE [LARGE SCALE GENOMIC DNA]</scope>
    <source>
        <strain evidence="9">B3_TA06</strain>
    </source>
</reference>
<evidence type="ECO:0000256" key="4">
    <source>
        <dbReference type="ARBA" id="ARBA00023136"/>
    </source>
</evidence>
<dbReference type="AlphaFoldDB" id="A0A532V8J5"/>
<protein>
    <recommendedName>
        <fullName evidence="7">Endolytic murein transglycosylase</fullName>
        <ecNumber evidence="7">4.2.2.29</ecNumber>
    </recommendedName>
    <alternativeName>
        <fullName evidence="7">Peptidoglycan lytic transglycosylase</fullName>
    </alternativeName>
    <alternativeName>
        <fullName evidence="7">Peptidoglycan polymerization terminase</fullName>
    </alternativeName>
</protein>
<dbReference type="EC" id="4.2.2.29" evidence="7"/>
<dbReference type="InterPro" id="IPR003770">
    <property type="entry name" value="MLTG-like"/>
</dbReference>
<dbReference type="Pfam" id="PF02618">
    <property type="entry name" value="YceG"/>
    <property type="match status" value="1"/>
</dbReference>
<evidence type="ECO:0000256" key="8">
    <source>
        <dbReference type="SAM" id="MobiDB-lite"/>
    </source>
</evidence>
<dbReference type="GO" id="GO:0009252">
    <property type="term" value="P:peptidoglycan biosynthetic process"/>
    <property type="evidence" value="ECO:0007669"/>
    <property type="project" value="UniProtKB-UniRule"/>
</dbReference>
<dbReference type="Gene3D" id="3.30.160.60">
    <property type="entry name" value="Classic Zinc Finger"/>
    <property type="match status" value="1"/>
</dbReference>
<keyword evidence="5 7" id="KW-0456">Lyase</keyword>
<name>A0A532V8J5_UNCT6</name>
<evidence type="ECO:0000256" key="6">
    <source>
        <dbReference type="ARBA" id="ARBA00023316"/>
    </source>
</evidence>
<dbReference type="Proteomes" id="UP000317778">
    <property type="component" value="Unassembled WGS sequence"/>
</dbReference>
<evidence type="ECO:0000313" key="9">
    <source>
        <dbReference type="EMBL" id="TKJ43307.1"/>
    </source>
</evidence>
<dbReference type="Gene3D" id="3.30.1490.480">
    <property type="entry name" value="Endolytic murein transglycosylase"/>
    <property type="match status" value="1"/>
</dbReference>
<evidence type="ECO:0000256" key="2">
    <source>
        <dbReference type="ARBA" id="ARBA00022692"/>
    </source>
</evidence>
<dbReference type="GO" id="GO:0071555">
    <property type="term" value="P:cell wall organization"/>
    <property type="evidence" value="ECO:0007669"/>
    <property type="project" value="UniProtKB-KW"/>
</dbReference>
<feature type="site" description="Important for catalytic activity" evidence="7">
    <location>
        <position position="234"/>
    </location>
</feature>
<evidence type="ECO:0000256" key="1">
    <source>
        <dbReference type="ARBA" id="ARBA00022475"/>
    </source>
</evidence>
<evidence type="ECO:0000256" key="3">
    <source>
        <dbReference type="ARBA" id="ARBA00022989"/>
    </source>
</evidence>